<dbReference type="InterPro" id="IPR013815">
    <property type="entry name" value="ATP_grasp_subdomain_1"/>
</dbReference>
<dbReference type="EMBL" id="LT629758">
    <property type="protein sequence ID" value="SDS94953.1"/>
    <property type="molecule type" value="Genomic_DNA"/>
</dbReference>
<dbReference type="GO" id="GO:0005524">
    <property type="term" value="F:ATP binding"/>
    <property type="evidence" value="ECO:0007669"/>
    <property type="project" value="InterPro"/>
</dbReference>
<feature type="domain" description="Pyruvate phosphate dikinase AMP/ATP-binding" evidence="2">
    <location>
        <begin position="195"/>
        <end position="242"/>
    </location>
</feature>
<name>A0A1H1WCV7_9ACTN</name>
<evidence type="ECO:0000313" key="4">
    <source>
        <dbReference type="Proteomes" id="UP000198688"/>
    </source>
</evidence>
<dbReference type="SUPFAM" id="SSF56059">
    <property type="entry name" value="Glutathione synthetase ATP-binding domain-like"/>
    <property type="match status" value="1"/>
</dbReference>
<proteinExistence type="predicted"/>
<feature type="domain" description="PEP-utilising enzyme mobile" evidence="1">
    <location>
        <begin position="723"/>
        <end position="794"/>
    </location>
</feature>
<keyword evidence="3" id="KW-0808">Transferase</keyword>
<dbReference type="Proteomes" id="UP000198688">
    <property type="component" value="Chromosome I"/>
</dbReference>
<organism evidence="3 4">
    <name type="scientific">Actinoplanes derwentensis</name>
    <dbReference type="NCBI Taxonomy" id="113562"/>
    <lineage>
        <taxon>Bacteria</taxon>
        <taxon>Bacillati</taxon>
        <taxon>Actinomycetota</taxon>
        <taxon>Actinomycetes</taxon>
        <taxon>Micromonosporales</taxon>
        <taxon>Micromonosporaceae</taxon>
        <taxon>Actinoplanes</taxon>
    </lineage>
</organism>
<dbReference type="Gene3D" id="3.30.470.20">
    <property type="entry name" value="ATP-grasp fold, B domain"/>
    <property type="match status" value="2"/>
</dbReference>
<dbReference type="PANTHER" id="PTHR43615:SF1">
    <property type="entry name" value="PPDK_N DOMAIN-CONTAINING PROTEIN"/>
    <property type="match status" value="1"/>
</dbReference>
<dbReference type="OrthoDB" id="9765468at2"/>
<keyword evidence="3" id="KW-0418">Kinase</keyword>
<feature type="domain" description="Pyruvate phosphate dikinase AMP/ATP-binding" evidence="2">
    <location>
        <begin position="54"/>
        <end position="188"/>
    </location>
</feature>
<accession>A0A1H1WCV7</accession>
<gene>
    <name evidence="3" type="ORF">SAMN04489716_2063</name>
</gene>
<dbReference type="GO" id="GO:0016301">
    <property type="term" value="F:kinase activity"/>
    <property type="evidence" value="ECO:0007669"/>
    <property type="project" value="UniProtKB-KW"/>
</dbReference>
<dbReference type="Gene3D" id="3.50.30.10">
    <property type="entry name" value="Phosphohistidine domain"/>
    <property type="match status" value="1"/>
</dbReference>
<dbReference type="SUPFAM" id="SSF52009">
    <property type="entry name" value="Phosphohistidine domain"/>
    <property type="match status" value="1"/>
</dbReference>
<dbReference type="InterPro" id="IPR008279">
    <property type="entry name" value="PEP-util_enz_mobile_dom"/>
</dbReference>
<evidence type="ECO:0000259" key="1">
    <source>
        <dbReference type="Pfam" id="PF00391"/>
    </source>
</evidence>
<keyword evidence="3" id="KW-0670">Pyruvate</keyword>
<dbReference type="PANTHER" id="PTHR43615">
    <property type="entry name" value="PHOSPHOENOLPYRUVATE SYNTHASE-RELATED"/>
    <property type="match status" value="1"/>
</dbReference>
<dbReference type="InterPro" id="IPR036637">
    <property type="entry name" value="Phosphohistidine_dom_sf"/>
</dbReference>
<dbReference type="STRING" id="113562.SAMN04489716_2063"/>
<reference evidence="3 4" key="1">
    <citation type="submission" date="2016-10" db="EMBL/GenBank/DDBJ databases">
        <authorList>
            <person name="de Groot N.N."/>
        </authorList>
    </citation>
    <scope>NUCLEOTIDE SEQUENCE [LARGE SCALE GENOMIC DNA]</scope>
    <source>
        <strain evidence="3 4">DSM 43941</strain>
    </source>
</reference>
<dbReference type="InterPro" id="IPR051549">
    <property type="entry name" value="PEP_Utilizing_Enz"/>
</dbReference>
<sequence length="801" mass="84259">MSLIVALSEVSVELAYLVGGKAAGLGELIRNGERVPPGFCVTTRAHRSGTLPRAEILAAYQRLGAGPVAVRSSATAEDLPDASFAGQQDTVLDVTGPDALLAAVETCWASLHSARAIAYRRAHDMDDPTVAMAVIVQRMVDAQAAGVLFTANPLTGRRTEMLVDAAPGPGSAVVDGAGAADHYVLDGSPPDAGGCLTAAHLDELRSVGARVQTQFGVPQDVEWAIDRQGTTWLLQSRPITTLFPAPPATGTEPRVYLEFGHVQGMLQPATPLGMSTLRTLIAGMLAPLGVRADIVDIGGRLYGDLTDMARDPATRGRLVKILAVDFGPRAQAAMEHVLLDPRFAPRRPTKRGSGAATPSLRTAGQALAGISRALARPQAARARMMRAVDRLRLASAPPPDLRTTADRLCFVQDDDPTDVAGELTWPIVAGMLAAALPARLLTGVATADEIHTVLAGMPHNVTIEMDLALWRLAQDAATHKELLLNTPPDELAARYLDGELPEIGLAEFLDTYGHRGAAEVDLGVPRWAEDPTPVLAAVANYLRLDDPEQAPDRRFARAAAAAEAALPGLIARARHRRPVRGRLAGFLLRRARALAGLRESGKFAGLYRLRAMRAQLLIIGADLAAGGLLAAPGDIVFLTLDEVHTAVHQGADHRDTVTARRRVHQRELRRKTVPVALLSDGTDVEAVLPAAAADDGALIGVGAAAGRATGPARIVDDPATARIEPGEILVAATTDPGWTPLFLTAAALVTETGAIMAHGPTVAREYGIPAVICVPGVTHRIRTGQVITVDGATGTVTIDRP</sequence>
<keyword evidence="4" id="KW-1185">Reference proteome</keyword>
<dbReference type="InterPro" id="IPR002192">
    <property type="entry name" value="PPDK_AMP/ATP-bd"/>
</dbReference>
<evidence type="ECO:0000313" key="3">
    <source>
        <dbReference type="EMBL" id="SDS94953.1"/>
    </source>
</evidence>
<dbReference type="Pfam" id="PF00391">
    <property type="entry name" value="PEP-utilizers"/>
    <property type="match status" value="1"/>
</dbReference>
<dbReference type="Pfam" id="PF01326">
    <property type="entry name" value="PPDK_N"/>
    <property type="match status" value="2"/>
</dbReference>
<evidence type="ECO:0000259" key="2">
    <source>
        <dbReference type="Pfam" id="PF01326"/>
    </source>
</evidence>
<dbReference type="Gene3D" id="3.30.1490.20">
    <property type="entry name" value="ATP-grasp fold, A domain"/>
    <property type="match status" value="2"/>
</dbReference>
<dbReference type="RefSeq" id="WP_092543722.1">
    <property type="nucleotide sequence ID" value="NZ_BOMJ01000044.1"/>
</dbReference>
<dbReference type="AlphaFoldDB" id="A0A1H1WCV7"/>
<protein>
    <submittedName>
        <fullName evidence="3">Pyruvate, water dikinase</fullName>
    </submittedName>
</protein>